<keyword evidence="5" id="KW-0560">Oxidoreductase</keyword>
<dbReference type="InterPro" id="IPR052175">
    <property type="entry name" value="ComplexI-like_HydComp"/>
</dbReference>
<dbReference type="Proteomes" id="UP000325302">
    <property type="component" value="Unassembled WGS sequence"/>
</dbReference>
<organism evidence="10 11">
    <name type="scientific">Nitrincola tapanii</name>
    <dbReference type="NCBI Taxonomy" id="1708751"/>
    <lineage>
        <taxon>Bacteria</taxon>
        <taxon>Pseudomonadati</taxon>
        <taxon>Pseudomonadota</taxon>
        <taxon>Gammaproteobacteria</taxon>
        <taxon>Oceanospirillales</taxon>
        <taxon>Oceanospirillaceae</taxon>
        <taxon>Nitrincola</taxon>
    </lineage>
</organism>
<keyword evidence="3 7" id="KW-0812">Transmembrane</keyword>
<evidence type="ECO:0000256" key="2">
    <source>
        <dbReference type="ARBA" id="ARBA00022475"/>
    </source>
</evidence>
<comment type="caution">
    <text evidence="10">The sequence shown here is derived from an EMBL/GenBank/DDBJ whole genome shotgun (WGS) entry which is preliminary data.</text>
</comment>
<protein>
    <submittedName>
        <fullName evidence="10">NADH-ubiquinone oxidoreductase</fullName>
    </submittedName>
</protein>
<dbReference type="InterPro" id="IPR001750">
    <property type="entry name" value="ND/Mrp_TM"/>
</dbReference>
<accession>A0A5A9W8L9</accession>
<reference evidence="10 11" key="1">
    <citation type="submission" date="2019-03" db="EMBL/GenBank/DDBJ databases">
        <title>Nitrincola sp. nov. isolated from an Indian soda lake.</title>
        <authorList>
            <person name="Joshi A."/>
            <person name="Thite S.V."/>
            <person name="Joseph N."/>
            <person name="Dhotre D."/>
            <person name="Moorthy M."/>
            <person name="Shouche Y.S."/>
        </authorList>
    </citation>
    <scope>NUCLEOTIDE SEQUENCE [LARGE SCALE GENOMIC DNA]</scope>
    <source>
        <strain evidence="10 11">MEB193</strain>
    </source>
</reference>
<dbReference type="PANTHER" id="PTHR42682:SF4">
    <property type="entry name" value="NADH-UBIQUINONE_PLASTOQUINONE"/>
    <property type="match status" value="1"/>
</dbReference>
<evidence type="ECO:0000313" key="10">
    <source>
        <dbReference type="EMBL" id="KAA0876515.1"/>
    </source>
</evidence>
<feature type="transmembrane region" description="Helical" evidence="8">
    <location>
        <begin position="262"/>
        <end position="283"/>
    </location>
</feature>
<dbReference type="AlphaFoldDB" id="A0A5A9W8L9"/>
<feature type="transmembrane region" description="Helical" evidence="8">
    <location>
        <begin position="353"/>
        <end position="380"/>
    </location>
</feature>
<feature type="domain" description="NADH:quinone oxidoreductase/Mrp antiporter transmembrane" evidence="9">
    <location>
        <begin position="119"/>
        <end position="342"/>
    </location>
</feature>
<feature type="transmembrane region" description="Helical" evidence="8">
    <location>
        <begin position="392"/>
        <end position="413"/>
    </location>
</feature>
<gene>
    <name evidence="10" type="ORF">E1H14_01975</name>
</gene>
<evidence type="ECO:0000256" key="1">
    <source>
        <dbReference type="ARBA" id="ARBA00004651"/>
    </source>
</evidence>
<feature type="transmembrane region" description="Helical" evidence="8">
    <location>
        <begin position="6"/>
        <end position="22"/>
    </location>
</feature>
<feature type="transmembrane region" description="Helical" evidence="8">
    <location>
        <begin position="233"/>
        <end position="256"/>
    </location>
</feature>
<keyword evidence="2" id="KW-1003">Cell membrane</keyword>
<comment type="subcellular location">
    <subcellularLocation>
        <location evidence="1">Cell membrane</location>
        <topology evidence="1">Multi-pass membrane protein</topology>
    </subcellularLocation>
    <subcellularLocation>
        <location evidence="7">Membrane</location>
        <topology evidence="7">Multi-pass membrane protein</topology>
    </subcellularLocation>
</comment>
<feature type="transmembrane region" description="Helical" evidence="8">
    <location>
        <begin position="290"/>
        <end position="312"/>
    </location>
</feature>
<feature type="transmembrane region" description="Helical" evidence="8">
    <location>
        <begin position="433"/>
        <end position="451"/>
    </location>
</feature>
<keyword evidence="4 8" id="KW-1133">Transmembrane helix</keyword>
<evidence type="ECO:0000256" key="8">
    <source>
        <dbReference type="SAM" id="Phobius"/>
    </source>
</evidence>
<evidence type="ECO:0000256" key="6">
    <source>
        <dbReference type="ARBA" id="ARBA00023136"/>
    </source>
</evidence>
<feature type="transmembrane region" description="Helical" evidence="8">
    <location>
        <begin position="199"/>
        <end position="221"/>
    </location>
</feature>
<feature type="transmembrane region" description="Helical" evidence="8">
    <location>
        <begin position="318"/>
        <end position="341"/>
    </location>
</feature>
<evidence type="ECO:0000256" key="7">
    <source>
        <dbReference type="RuleBase" id="RU000320"/>
    </source>
</evidence>
<evidence type="ECO:0000313" key="11">
    <source>
        <dbReference type="Proteomes" id="UP000325302"/>
    </source>
</evidence>
<feature type="transmembrane region" description="Helical" evidence="8">
    <location>
        <begin position="125"/>
        <end position="142"/>
    </location>
</feature>
<dbReference type="Pfam" id="PF00361">
    <property type="entry name" value="Proton_antipo_M"/>
    <property type="match status" value="1"/>
</dbReference>
<dbReference type="OrthoDB" id="9768329at2"/>
<dbReference type="PANTHER" id="PTHR42682">
    <property type="entry name" value="HYDROGENASE-4 COMPONENT F"/>
    <property type="match status" value="1"/>
</dbReference>
<feature type="transmembrane region" description="Helical" evidence="8">
    <location>
        <begin position="70"/>
        <end position="89"/>
    </location>
</feature>
<evidence type="ECO:0000256" key="4">
    <source>
        <dbReference type="ARBA" id="ARBA00022989"/>
    </source>
</evidence>
<feature type="transmembrane region" description="Helical" evidence="8">
    <location>
        <begin position="566"/>
        <end position="584"/>
    </location>
</feature>
<dbReference type="GO" id="GO:0016491">
    <property type="term" value="F:oxidoreductase activity"/>
    <property type="evidence" value="ECO:0007669"/>
    <property type="project" value="UniProtKB-KW"/>
</dbReference>
<keyword evidence="6 8" id="KW-0472">Membrane</keyword>
<evidence type="ECO:0000256" key="3">
    <source>
        <dbReference type="ARBA" id="ARBA00022692"/>
    </source>
</evidence>
<evidence type="ECO:0000259" key="9">
    <source>
        <dbReference type="Pfam" id="PF00361"/>
    </source>
</evidence>
<feature type="transmembrane region" description="Helical" evidence="8">
    <location>
        <begin position="29"/>
        <end position="50"/>
    </location>
</feature>
<feature type="transmembrane region" description="Helical" evidence="8">
    <location>
        <begin position="154"/>
        <end position="173"/>
    </location>
</feature>
<feature type="transmembrane region" description="Helical" evidence="8">
    <location>
        <begin position="463"/>
        <end position="483"/>
    </location>
</feature>
<dbReference type="GO" id="GO:0005886">
    <property type="term" value="C:plasma membrane"/>
    <property type="evidence" value="ECO:0007669"/>
    <property type="project" value="UniProtKB-SubCell"/>
</dbReference>
<sequence>MTWGLLWIPLLPLTGFILLCLSDSKRLPVFCALLAPLPALIYSLGSPLQLDLPQLLLGSLWHTTPLNQTFLLFTALLWIFSALYAWGYFKGDETPTRHTQRFWRLWLLTLTGNLGLLISADLVSFYTFFALMTFAAYGLVIHSQSVQAYRAGRAYLKMAILGEMLILTGFWLASQELSGQVPRLEELGALLVESPHQNLILFCWLLGFGVKAGLAGMHLWLPLAHPVAPTPASAVLSGAMIKAGLFAWLNLLPLGLMTSIPWGHLLLVLAALAIFGAGLIGSLQSAPKAILAYSSISQMGVMLLAIAAIFYVPEASETLIPLIAFYALHHGLVKGALFLSVNFNPIGSLFTRVLLAISLMLPPLALIGLVGGGIAAKLGLKEGLGLFPLPSLFITLVSFSAVATSLLMSRFLWQLQRHAKEASSVTQHPSLGLAWLGLMLVALLLPTYLSIDLALPGLLNTPSAYLSLIWLPLFSLLLAYPLLRRNLPSLPAGDLWVLGEKMVEKLGEKLNAKPDTEQNKPLGKTPERLTADPAANVRALPDSDDSGRAAFNTGPRLWERWGRTQAVALFSLIWLLLFLGLGLAL</sequence>
<keyword evidence="11" id="KW-1185">Reference proteome</keyword>
<proteinExistence type="predicted"/>
<keyword evidence="10" id="KW-0830">Ubiquinone</keyword>
<feature type="transmembrane region" description="Helical" evidence="8">
    <location>
        <begin position="101"/>
        <end position="119"/>
    </location>
</feature>
<evidence type="ECO:0000256" key="5">
    <source>
        <dbReference type="ARBA" id="ARBA00023002"/>
    </source>
</evidence>
<name>A0A5A9W8L9_9GAMM</name>
<dbReference type="EMBL" id="SMRS01000001">
    <property type="protein sequence ID" value="KAA0876515.1"/>
    <property type="molecule type" value="Genomic_DNA"/>
</dbReference>
<dbReference type="RefSeq" id="WP_149389765.1">
    <property type="nucleotide sequence ID" value="NZ_SMRS01000001.1"/>
</dbReference>